<dbReference type="GO" id="GO:0005737">
    <property type="term" value="C:cytoplasm"/>
    <property type="evidence" value="ECO:0007669"/>
    <property type="project" value="TreeGrafter"/>
</dbReference>
<dbReference type="NCBIfam" id="TIGR00040">
    <property type="entry name" value="yfcE"/>
    <property type="match status" value="1"/>
</dbReference>
<dbReference type="Gene3D" id="3.60.21.10">
    <property type="match status" value="1"/>
</dbReference>
<dbReference type="AlphaFoldDB" id="A0A8J7YMZ7"/>
<dbReference type="PANTHER" id="PTHR42850:SF2">
    <property type="entry name" value="BLL5683 PROTEIN"/>
    <property type="match status" value="1"/>
</dbReference>
<dbReference type="InterPro" id="IPR024654">
    <property type="entry name" value="Calcineurin-like_PHP_lpxH"/>
</dbReference>
<reference evidence="4" key="1">
    <citation type="submission" date="2021-05" db="EMBL/GenBank/DDBJ databases">
        <title>Genomic insights into ecological role and evolution of a novel Thermoplasmata order Candidatus Sysuiplasmatales.</title>
        <authorList>
            <person name="Yuan Y."/>
        </authorList>
    </citation>
    <scope>NUCLEOTIDE SEQUENCE</scope>
    <source>
        <strain evidence="4">TUT19-bin139</strain>
        <strain evidence="3">YP2-bin.285</strain>
    </source>
</reference>
<gene>
    <name evidence="3" type="ORF">J9259_01775</name>
    <name evidence="4" type="ORF">KIY12_03405</name>
</gene>
<evidence type="ECO:0000313" key="3">
    <source>
        <dbReference type="EMBL" id="MBX8631242.1"/>
    </source>
</evidence>
<dbReference type="PIRSF" id="PIRSF000883">
    <property type="entry name" value="Pesterase_MJ0912"/>
    <property type="match status" value="1"/>
</dbReference>
<sequence>MRRTAIISDIHSNFPALTAVFAVIDNEGADRILCAGDLVGYNSMPNEVIELLRKRGVISIAGNHDIGAVTRDYSRMNALASKALQLNLSMITESNLSYLRSLKRSEFLDDIAIYHGSPSDTDEYIFEDMVDERLASQSGKHITVLGHTHIPYIRSVGSYVVVNPGSVGQPRDGDARASFLLLSGDRADIRRVPYDIEEIAERNSAAGIPLPLSERLRWGV</sequence>
<evidence type="ECO:0000313" key="4">
    <source>
        <dbReference type="EMBL" id="MBX8643753.1"/>
    </source>
</evidence>
<dbReference type="SUPFAM" id="SSF56300">
    <property type="entry name" value="Metallo-dependent phosphatases"/>
    <property type="match status" value="1"/>
</dbReference>
<name>A0A8J7YMZ7_9ARCH</name>
<dbReference type="EMBL" id="JAGVSJ010000002">
    <property type="protein sequence ID" value="MBX8631242.1"/>
    <property type="molecule type" value="Genomic_DNA"/>
</dbReference>
<evidence type="ECO:0000256" key="1">
    <source>
        <dbReference type="RuleBase" id="RU362039"/>
    </source>
</evidence>
<keyword evidence="1" id="KW-0479">Metal-binding</keyword>
<dbReference type="GO" id="GO:0016791">
    <property type="term" value="F:phosphatase activity"/>
    <property type="evidence" value="ECO:0007669"/>
    <property type="project" value="TreeGrafter"/>
</dbReference>
<dbReference type="Pfam" id="PF12850">
    <property type="entry name" value="Metallophos_2"/>
    <property type="match status" value="1"/>
</dbReference>
<dbReference type="CDD" id="cd00838">
    <property type="entry name" value="MPP_superfamily"/>
    <property type="match status" value="1"/>
</dbReference>
<organism evidence="4 5">
    <name type="scientific">Candidatus Sysuiplasma superficiale</name>
    <dbReference type="NCBI Taxonomy" id="2823368"/>
    <lineage>
        <taxon>Archaea</taxon>
        <taxon>Methanobacteriati</taxon>
        <taxon>Thermoplasmatota</taxon>
        <taxon>Thermoplasmata</taxon>
        <taxon>Candidatus Sysuiplasmatales</taxon>
        <taxon>Candidatus Sysuiplasmataceae</taxon>
        <taxon>Candidatus Sysuiplasma</taxon>
    </lineage>
</organism>
<dbReference type="Proteomes" id="UP000750197">
    <property type="component" value="Unassembled WGS sequence"/>
</dbReference>
<proteinExistence type="inferred from homology"/>
<dbReference type="InterPro" id="IPR000979">
    <property type="entry name" value="Phosphodiesterase_MJ0936/Vps29"/>
</dbReference>
<comment type="cofactor">
    <cofactor evidence="1">
        <name>a divalent metal cation</name>
        <dbReference type="ChEBI" id="CHEBI:60240"/>
    </cofactor>
</comment>
<dbReference type="EMBL" id="JAHEAC010000019">
    <property type="protein sequence ID" value="MBX8643753.1"/>
    <property type="molecule type" value="Genomic_DNA"/>
</dbReference>
<dbReference type="InterPro" id="IPR029052">
    <property type="entry name" value="Metallo-depent_PP-like"/>
</dbReference>
<dbReference type="InterPro" id="IPR011152">
    <property type="entry name" value="Pesterase_MJ0912"/>
</dbReference>
<comment type="caution">
    <text evidence="4">The sequence shown here is derived from an EMBL/GenBank/DDBJ whole genome shotgun (WGS) entry which is preliminary data.</text>
</comment>
<comment type="similarity">
    <text evidence="1">Belongs to the metallophosphoesterase superfamily. YfcE family.</text>
</comment>
<dbReference type="InterPro" id="IPR050126">
    <property type="entry name" value="Ap4A_hydrolase"/>
</dbReference>
<dbReference type="GO" id="GO:0046872">
    <property type="term" value="F:metal ion binding"/>
    <property type="evidence" value="ECO:0007669"/>
    <property type="project" value="UniProtKB-KW"/>
</dbReference>
<feature type="domain" description="Calcineurin-like phosphoesterase" evidence="2">
    <location>
        <begin position="4"/>
        <end position="182"/>
    </location>
</feature>
<dbReference type="Proteomes" id="UP000716004">
    <property type="component" value="Unassembled WGS sequence"/>
</dbReference>
<protein>
    <recommendedName>
        <fullName evidence="1">Phosphoesterase</fullName>
        <ecNumber evidence="1">3.1.4.-</ecNumber>
    </recommendedName>
</protein>
<accession>A0A8J7YMZ7</accession>
<evidence type="ECO:0000313" key="5">
    <source>
        <dbReference type="Proteomes" id="UP000750197"/>
    </source>
</evidence>
<dbReference type="EC" id="3.1.4.-" evidence="1"/>
<dbReference type="PANTHER" id="PTHR42850">
    <property type="entry name" value="METALLOPHOSPHOESTERASE"/>
    <property type="match status" value="1"/>
</dbReference>
<evidence type="ECO:0000259" key="2">
    <source>
        <dbReference type="Pfam" id="PF12850"/>
    </source>
</evidence>